<dbReference type="RefSeq" id="WP_331789833.1">
    <property type="nucleotide sequence ID" value="NZ_JAVFKM010000034.1"/>
</dbReference>
<reference evidence="2 3" key="1">
    <citation type="submission" date="2023-08" db="EMBL/GenBank/DDBJ databases">
        <authorList>
            <person name="Sharma P."/>
            <person name="Verma V."/>
            <person name="Mohan M.K."/>
            <person name="Dubey A.K."/>
        </authorList>
    </citation>
    <scope>NUCLEOTIDE SEQUENCE [LARGE SCALE GENOMIC DNA]</scope>
    <source>
        <strain evidence="2 3">ADP4</strain>
    </source>
</reference>
<organism evidence="2 3">
    <name type="scientific">Streptomyces chrestomyceticus</name>
    <dbReference type="NCBI Taxonomy" id="68185"/>
    <lineage>
        <taxon>Bacteria</taxon>
        <taxon>Bacillati</taxon>
        <taxon>Actinomycetota</taxon>
        <taxon>Actinomycetes</taxon>
        <taxon>Kitasatosporales</taxon>
        <taxon>Streptomycetaceae</taxon>
        <taxon>Streptomyces</taxon>
    </lineage>
</organism>
<evidence type="ECO:0000313" key="2">
    <source>
        <dbReference type="EMBL" id="MEF3118922.1"/>
    </source>
</evidence>
<dbReference type="Proteomes" id="UP001348265">
    <property type="component" value="Unassembled WGS sequence"/>
</dbReference>
<feature type="region of interest" description="Disordered" evidence="1">
    <location>
        <begin position="108"/>
        <end position="130"/>
    </location>
</feature>
<protein>
    <submittedName>
        <fullName evidence="2">Uncharacterized protein</fullName>
    </submittedName>
</protein>
<comment type="caution">
    <text evidence="2">The sequence shown here is derived from an EMBL/GenBank/DDBJ whole genome shotgun (WGS) entry which is preliminary data.</text>
</comment>
<sequence length="130" mass="14054">MRRRQALREDRTEALCEPRHELRAAAYRAAAAARALAALVDAEEARGEGEMEDRHWRPERTAALYTRAARSLVEAAGDVLAAAVRADRTAGDSWTAVSRVLDISADTAVRRHRSAADAPPVDPVGPNGSN</sequence>
<name>A0ABU7X5K1_9ACTN</name>
<gene>
    <name evidence="2" type="ORF">RB636_37815</name>
</gene>
<keyword evidence="3" id="KW-1185">Reference proteome</keyword>
<dbReference type="EMBL" id="JAVFKM010000034">
    <property type="protein sequence ID" value="MEF3118922.1"/>
    <property type="molecule type" value="Genomic_DNA"/>
</dbReference>
<evidence type="ECO:0000256" key="1">
    <source>
        <dbReference type="SAM" id="MobiDB-lite"/>
    </source>
</evidence>
<proteinExistence type="predicted"/>
<evidence type="ECO:0000313" key="3">
    <source>
        <dbReference type="Proteomes" id="UP001348265"/>
    </source>
</evidence>
<accession>A0ABU7X5K1</accession>